<protein>
    <submittedName>
        <fullName evidence="1">Uncharacterized protein</fullName>
    </submittedName>
</protein>
<dbReference type="PANTHER" id="PTHR40855:SF1">
    <property type="entry name" value="CLAVAMINATE SYNTHASE-LIKE PROTEIN"/>
    <property type="match status" value="1"/>
</dbReference>
<dbReference type="Proteomes" id="UP001190700">
    <property type="component" value="Unassembled WGS sequence"/>
</dbReference>
<evidence type="ECO:0000313" key="3">
    <source>
        <dbReference type="Proteomes" id="UP001190700"/>
    </source>
</evidence>
<sequence length="752" mass="83739">MTASNRRVFFGMPARSALTTTSLTTSLSGRNAFCLFHALTCLICAASRTPTATRPAHFQIPSFDYSSFIDHASVDTPAALRRALSSNGILAVTNIPRFAEARRDALPHLDACANRSSDSHTVNFEDGTSRRTLATVAFGNGTLTPLFNTAERNACSDTLVRRVQDFRAIVSETAALFARRVDEVYGERYPSASQESFMYNFEHTRSYDSLADIIVSGEHLDHFHAYRKNIKNVNAVDERPAIDFHSDQGLFIAFTPGMLVRRRESDGSIRATKKSAGEFWIRLQNETAAIVDFENDGDVLVFMLGDGVEQHINPRLNGNGPLPRATPHAMVMPEHSENEWRAWYGRMFLPPGQALSGRHGVTFDRLREILISDVRENHGVGSGLGCSRHLQETDTQCERDQVYCWMRCMDYTETENPETCAEKTDQDGSVLNLQVQCANNFDQVYRPGIDRHGAFRPMCTNSSANISGAPRIEDSEWARSAPEFASKCENWEDFLGLNRYENSIQLLEDNEEGYGSLFFTYTVMSDGRRVEMKMSYKGIAGYLSFGNTNHGGKHNGMNGASVVMGIYDPDKNIDDVLIPGVGLFVGTSVAEYIIDPDESGFEYWKQPIIPGNMTEGRMDVHAGCFTSTTVMLDGAIAGDAFNMSATNSLIWAIQDQDFYKGYHGRMHRGFMCLDFSRVMGHMDYVAAESEDDMPEYLRDCAYGARDLDRADTSDYEISGDDVGDDAKSGSSDADVRLHLGALLFLAFAWFVF</sequence>
<dbReference type="PANTHER" id="PTHR40855">
    <property type="entry name" value="DIOX_N DOMAIN-CONTAINING PROTEIN"/>
    <property type="match status" value="1"/>
</dbReference>
<reference evidence="1" key="2">
    <citation type="submission" date="2023-06" db="EMBL/GenBank/DDBJ databases">
        <title>Long-read-based genome assembly of the green algal bacterivore Cymbomonas tetramitiformis.</title>
        <authorList>
            <person name="Gyaltshen Y."/>
            <person name="Rozenberg A."/>
            <person name="Paasch A."/>
            <person name="Burns J.A."/>
            <person name="Warring S."/>
            <person name="Larson R."/>
            <person name="Maurer-Alcala X."/>
            <person name="Dacks J."/>
            <person name="Kim E."/>
        </authorList>
    </citation>
    <scope>NUCLEOTIDE SEQUENCE</scope>
    <source>
        <strain evidence="1">PLY_AMNH</strain>
    </source>
</reference>
<evidence type="ECO:0000313" key="2">
    <source>
        <dbReference type="EMBL" id="KAK3289885.1"/>
    </source>
</evidence>
<accession>A0AAE0EY04</accession>
<gene>
    <name evidence="2" type="ORF">CYMTET_2680</name>
    <name evidence="1" type="ORF">CYMTET_47131</name>
</gene>
<organism evidence="1 3">
    <name type="scientific">Cymbomonas tetramitiformis</name>
    <dbReference type="NCBI Taxonomy" id="36881"/>
    <lineage>
        <taxon>Eukaryota</taxon>
        <taxon>Viridiplantae</taxon>
        <taxon>Chlorophyta</taxon>
        <taxon>Pyramimonadophyceae</taxon>
        <taxon>Pyramimonadales</taxon>
        <taxon>Pyramimonadaceae</taxon>
        <taxon>Cymbomonas</taxon>
    </lineage>
</organism>
<dbReference type="AlphaFoldDB" id="A0AAE0EY04"/>
<reference evidence="1 3" key="1">
    <citation type="journal article" date="2015" name="Genome Biol. Evol.">
        <title>Comparative Genomics of a Bacterivorous Green Alga Reveals Evolutionary Causalities and Consequences of Phago-Mixotrophic Mode of Nutrition.</title>
        <authorList>
            <person name="Burns J.A."/>
            <person name="Paasch A."/>
            <person name="Narechania A."/>
            <person name="Kim E."/>
        </authorList>
    </citation>
    <scope>NUCLEOTIDE SEQUENCE [LARGE SCALE GENOMIC DNA]</scope>
    <source>
        <strain evidence="1">PLY_AMNH</strain>
    </source>
</reference>
<comment type="caution">
    <text evidence="1">The sequence shown here is derived from an EMBL/GenBank/DDBJ whole genome shotgun (WGS) entry which is preliminary data.</text>
</comment>
<name>A0AAE0EY04_9CHLO</name>
<proteinExistence type="predicted"/>
<keyword evidence="3" id="KW-1185">Reference proteome</keyword>
<evidence type="ECO:0000313" key="1">
    <source>
        <dbReference type="EMBL" id="KAK3243175.1"/>
    </source>
</evidence>
<dbReference type="EMBL" id="LGRX02033075">
    <property type="protein sequence ID" value="KAK3243175.1"/>
    <property type="molecule type" value="Genomic_DNA"/>
</dbReference>
<dbReference type="EMBL" id="LGRX02000010">
    <property type="protein sequence ID" value="KAK3289885.1"/>
    <property type="molecule type" value="Genomic_DNA"/>
</dbReference>